<evidence type="ECO:0000313" key="7">
    <source>
        <dbReference type="EMBL" id="RKF57806.1"/>
    </source>
</evidence>
<evidence type="ECO:0000259" key="6">
    <source>
        <dbReference type="PROSITE" id="PS50199"/>
    </source>
</evidence>
<feature type="region of interest" description="Disordered" evidence="5">
    <location>
        <begin position="1"/>
        <end position="22"/>
    </location>
</feature>
<dbReference type="PROSITE" id="PS01358">
    <property type="entry name" value="ZF_RANBP2_1"/>
    <property type="match status" value="1"/>
</dbReference>
<sequence>MPSMGLDRSKWANHQSQPSYSRGDWTCSLCRTRNYYWREKCEKCCSFRHVVKQNLSTPTTSALCQSHIPTVKQQNYPVACPVQFSAINSNAGACPNLNKSFHSKNERNESMLMRESCNQLEISGLKHVINESTILSKNLNLSLPFQVQHYVLKLMEKMLEDSCYDFALRWIPERLNEVGCDCPEAFELAKWRTFLPLEIPFHAFGTKHSQSILNALTNAVKIRNAAVHRHQCDIYTVRDMIKQAEELMYILSDQTRQEKLNRLWYELGEWGNNSNDLGAARAKLEQALQTITDGPVDDMDWTPNPVSIERINETALTHSKDYSNEMMDIDDI</sequence>
<reference evidence="7 8" key="1">
    <citation type="journal article" date="2018" name="BMC Genomics">
        <title>Comparative genome analyses reveal sequence features reflecting distinct modes of host-adaptation between dicot and monocot powdery mildew.</title>
        <authorList>
            <person name="Wu Y."/>
            <person name="Ma X."/>
            <person name="Pan Z."/>
            <person name="Kale S.D."/>
            <person name="Song Y."/>
            <person name="King H."/>
            <person name="Zhang Q."/>
            <person name="Presley C."/>
            <person name="Deng X."/>
            <person name="Wei C.I."/>
            <person name="Xiao S."/>
        </authorList>
    </citation>
    <scope>NUCLEOTIDE SEQUENCE [LARGE SCALE GENOMIC DNA]</scope>
    <source>
        <strain evidence="7">UMSG3</strain>
    </source>
</reference>
<gene>
    <name evidence="7" type="ORF">GcM3_186038</name>
</gene>
<evidence type="ECO:0000256" key="4">
    <source>
        <dbReference type="PROSITE-ProRule" id="PRU00322"/>
    </source>
</evidence>
<comment type="caution">
    <text evidence="7">The sequence shown here is derived from an EMBL/GenBank/DDBJ whole genome shotgun (WGS) entry which is preliminary data.</text>
</comment>
<evidence type="ECO:0000256" key="1">
    <source>
        <dbReference type="ARBA" id="ARBA00022723"/>
    </source>
</evidence>
<keyword evidence="3" id="KW-0862">Zinc</keyword>
<name>A0A420HK37_9PEZI</name>
<dbReference type="PROSITE" id="PS50199">
    <property type="entry name" value="ZF_RANBP2_2"/>
    <property type="match status" value="1"/>
</dbReference>
<proteinExistence type="predicted"/>
<protein>
    <submittedName>
        <fullName evidence="7">Putative ran bp2 nzf zinc finger-like protein</fullName>
    </submittedName>
</protein>
<dbReference type="STRING" id="62708.A0A420HK37"/>
<dbReference type="AlphaFoldDB" id="A0A420HK37"/>
<keyword evidence="2 4" id="KW-0863">Zinc-finger</keyword>
<keyword evidence="8" id="KW-1185">Reference proteome</keyword>
<dbReference type="InterPro" id="IPR001876">
    <property type="entry name" value="Znf_RanBP2"/>
</dbReference>
<dbReference type="SUPFAM" id="SSF90209">
    <property type="entry name" value="Ran binding protein zinc finger-like"/>
    <property type="match status" value="1"/>
</dbReference>
<dbReference type="Proteomes" id="UP000283383">
    <property type="component" value="Unassembled WGS sequence"/>
</dbReference>
<evidence type="ECO:0000256" key="3">
    <source>
        <dbReference type="ARBA" id="ARBA00022833"/>
    </source>
</evidence>
<dbReference type="GO" id="GO:0008270">
    <property type="term" value="F:zinc ion binding"/>
    <property type="evidence" value="ECO:0007669"/>
    <property type="project" value="UniProtKB-KW"/>
</dbReference>
<dbReference type="InterPro" id="IPR036443">
    <property type="entry name" value="Znf_RanBP2_sf"/>
</dbReference>
<evidence type="ECO:0000313" key="8">
    <source>
        <dbReference type="Proteomes" id="UP000283383"/>
    </source>
</evidence>
<organism evidence="7 8">
    <name type="scientific">Golovinomyces cichoracearum</name>
    <dbReference type="NCBI Taxonomy" id="62708"/>
    <lineage>
        <taxon>Eukaryota</taxon>
        <taxon>Fungi</taxon>
        <taxon>Dikarya</taxon>
        <taxon>Ascomycota</taxon>
        <taxon>Pezizomycotina</taxon>
        <taxon>Leotiomycetes</taxon>
        <taxon>Erysiphales</taxon>
        <taxon>Erysiphaceae</taxon>
        <taxon>Golovinomyces</taxon>
    </lineage>
</organism>
<accession>A0A420HK37</accession>
<evidence type="ECO:0000256" key="5">
    <source>
        <dbReference type="SAM" id="MobiDB-lite"/>
    </source>
</evidence>
<feature type="domain" description="RanBP2-type" evidence="6">
    <location>
        <begin position="21"/>
        <end position="50"/>
    </location>
</feature>
<keyword evidence="1" id="KW-0479">Metal-binding</keyword>
<dbReference type="EMBL" id="MCBQ01018612">
    <property type="protein sequence ID" value="RKF57806.1"/>
    <property type="molecule type" value="Genomic_DNA"/>
</dbReference>
<evidence type="ECO:0000256" key="2">
    <source>
        <dbReference type="ARBA" id="ARBA00022771"/>
    </source>
</evidence>